<evidence type="ECO:0000256" key="4">
    <source>
        <dbReference type="ARBA" id="ARBA00022692"/>
    </source>
</evidence>
<feature type="transmembrane region" description="Helical" evidence="8">
    <location>
        <begin position="281"/>
        <end position="301"/>
    </location>
</feature>
<feature type="transmembrane region" description="Helical" evidence="8">
    <location>
        <begin position="351"/>
        <end position="372"/>
    </location>
</feature>
<keyword evidence="6 8" id="KW-0472">Membrane</keyword>
<sequence>MSGPAPPGEPAPTTTATKDKAAEATAQPSIDKLGKTLQRGAKISAIVLVVTQTISLIQTLAVARLLSPAEVGAFTAGSILTNFLVTFTEGGLRAALIQREKDLEDAADTVFWVTLVNGILMSGLAFAVSPLIGAFFGGDVAGAVCAATAAVLTIHALTNVPDGLMQRRFNFKRRMIVNPSTALTFAGTAIALSALGFGVWGLVIALYASQVVTLVLTWWLAGWWPGRGRFSFALWREMARFAFPLIASEFAQKGREFMEAGLTGRFLGQGPLGMYRYGRRIAALPGTAIIQIASYVLFPAFSRIAKDAGRLRRGFLRAMTALWVTALPAGALLVAIGEPLVVVALGEEWRGAGLVLMGMAGYGPGMALGSIGKESIKGTGRSRLLNWITATSLVVTAIALFALLPTLGLLGVGMAASAEALAAGSLAIGIGMRVAGVRVGDALRVLLPVLLAGVAALVATFVLENGFFHSDTRPIVIGIGLLLVDVLVFAGIYLGLLRILSPSVSRELYAGVRSVIKRPKKTSGADAATPEPAPETVVVGADTAAAEVPVDPMTGRPTEAIPSRQAALDDAPTVLIPSGAGRETAPEWAVAMTERLYAAPFPPPMPPPGAPGPPSPPTGHPHPWHGPNGHGPNGHGPHGHGSHGSRGPHGHSGPGPANAHPPAYGRHAAAPHRPPGAGRSDGEGRHASRSEPLRVLRGPRRDDD</sequence>
<feature type="transmembrane region" description="Helical" evidence="8">
    <location>
        <begin position="475"/>
        <end position="496"/>
    </location>
</feature>
<dbReference type="InterPro" id="IPR050833">
    <property type="entry name" value="Poly_Biosynth_Transport"/>
</dbReference>
<gene>
    <name evidence="9" type="ORF">WCD58_14005</name>
</gene>
<feature type="compositionally biased region" description="Basic and acidic residues" evidence="7">
    <location>
        <begin position="680"/>
        <end position="704"/>
    </location>
</feature>
<feature type="compositionally biased region" description="Pro residues" evidence="7">
    <location>
        <begin position="601"/>
        <end position="620"/>
    </location>
</feature>
<protein>
    <submittedName>
        <fullName evidence="9">Lipopolysaccharide biosynthesis protein</fullName>
    </submittedName>
</protein>
<evidence type="ECO:0000256" key="3">
    <source>
        <dbReference type="ARBA" id="ARBA00022475"/>
    </source>
</evidence>
<feature type="compositionally biased region" description="Pro residues" evidence="7">
    <location>
        <begin position="1"/>
        <end position="10"/>
    </location>
</feature>
<feature type="region of interest" description="Disordered" evidence="7">
    <location>
        <begin position="601"/>
        <end position="704"/>
    </location>
</feature>
<evidence type="ECO:0000256" key="7">
    <source>
        <dbReference type="SAM" id="MobiDB-lite"/>
    </source>
</evidence>
<feature type="transmembrane region" description="Helical" evidence="8">
    <location>
        <begin position="442"/>
        <end position="463"/>
    </location>
</feature>
<evidence type="ECO:0000256" key="8">
    <source>
        <dbReference type="SAM" id="Phobius"/>
    </source>
</evidence>
<accession>A0ABU8M5D1</accession>
<feature type="compositionally biased region" description="Basic residues" evidence="7">
    <location>
        <begin position="637"/>
        <end position="649"/>
    </location>
</feature>
<name>A0ABU8M5D1_9PSEU</name>
<dbReference type="PANTHER" id="PTHR30250">
    <property type="entry name" value="PST FAMILY PREDICTED COLANIC ACID TRANSPORTER"/>
    <property type="match status" value="1"/>
</dbReference>
<feature type="transmembrane region" description="Helical" evidence="8">
    <location>
        <begin position="109"/>
        <end position="128"/>
    </location>
</feature>
<dbReference type="PANTHER" id="PTHR30250:SF10">
    <property type="entry name" value="LIPOPOLYSACCHARIDE BIOSYNTHESIS PROTEIN WZXC"/>
    <property type="match status" value="1"/>
</dbReference>
<dbReference type="EMBL" id="JBBEGM010000005">
    <property type="protein sequence ID" value="MEJ2862281.1"/>
    <property type="molecule type" value="Genomic_DNA"/>
</dbReference>
<reference evidence="9 10" key="1">
    <citation type="submission" date="2024-03" db="EMBL/GenBank/DDBJ databases">
        <title>Actinomycetospora sp. OC33-EN07, a novel actinomycete isolated from wild orchid (Aerides multiflora).</title>
        <authorList>
            <person name="Suriyachadkun C."/>
        </authorList>
    </citation>
    <scope>NUCLEOTIDE SEQUENCE [LARGE SCALE GENOMIC DNA]</scope>
    <source>
        <strain evidence="9 10">OC33-EN07</strain>
    </source>
</reference>
<comment type="similarity">
    <text evidence="2">Belongs to the polysaccharide synthase family.</text>
</comment>
<feature type="transmembrane region" description="Helical" evidence="8">
    <location>
        <begin position="181"/>
        <end position="208"/>
    </location>
</feature>
<evidence type="ECO:0000256" key="1">
    <source>
        <dbReference type="ARBA" id="ARBA00004651"/>
    </source>
</evidence>
<comment type="subcellular location">
    <subcellularLocation>
        <location evidence="1">Cell membrane</location>
        <topology evidence="1">Multi-pass membrane protein</topology>
    </subcellularLocation>
</comment>
<feature type="compositionally biased region" description="Low complexity" evidence="7">
    <location>
        <begin position="654"/>
        <end position="668"/>
    </location>
</feature>
<evidence type="ECO:0000256" key="6">
    <source>
        <dbReference type="ARBA" id="ARBA00023136"/>
    </source>
</evidence>
<feature type="transmembrane region" description="Helical" evidence="8">
    <location>
        <begin position="322"/>
        <end position="345"/>
    </location>
</feature>
<keyword evidence="5 8" id="KW-1133">Transmembrane helix</keyword>
<keyword evidence="10" id="KW-1185">Reference proteome</keyword>
<feature type="transmembrane region" description="Helical" evidence="8">
    <location>
        <begin position="384"/>
        <end position="404"/>
    </location>
</feature>
<dbReference type="Pfam" id="PF13440">
    <property type="entry name" value="Polysacc_synt_3"/>
    <property type="match status" value="1"/>
</dbReference>
<dbReference type="Proteomes" id="UP001369736">
    <property type="component" value="Unassembled WGS sequence"/>
</dbReference>
<proteinExistence type="inferred from homology"/>
<keyword evidence="4 8" id="KW-0812">Transmembrane</keyword>
<feature type="transmembrane region" description="Helical" evidence="8">
    <location>
        <begin position="140"/>
        <end position="160"/>
    </location>
</feature>
<evidence type="ECO:0000256" key="2">
    <source>
        <dbReference type="ARBA" id="ARBA00007430"/>
    </source>
</evidence>
<organism evidence="9 10">
    <name type="scientific">Actinomycetospora flava</name>
    <dbReference type="NCBI Taxonomy" id="3129232"/>
    <lineage>
        <taxon>Bacteria</taxon>
        <taxon>Bacillati</taxon>
        <taxon>Actinomycetota</taxon>
        <taxon>Actinomycetes</taxon>
        <taxon>Pseudonocardiales</taxon>
        <taxon>Pseudonocardiaceae</taxon>
        <taxon>Actinomycetospora</taxon>
    </lineage>
</organism>
<feature type="transmembrane region" description="Helical" evidence="8">
    <location>
        <begin position="43"/>
        <end position="65"/>
    </location>
</feature>
<comment type="caution">
    <text evidence="9">The sequence shown here is derived from an EMBL/GenBank/DDBJ whole genome shotgun (WGS) entry which is preliminary data.</text>
</comment>
<dbReference type="CDD" id="cd13127">
    <property type="entry name" value="MATE_tuaB_like"/>
    <property type="match status" value="1"/>
</dbReference>
<keyword evidence="3" id="KW-1003">Cell membrane</keyword>
<evidence type="ECO:0000313" key="9">
    <source>
        <dbReference type="EMBL" id="MEJ2862281.1"/>
    </source>
</evidence>
<feature type="transmembrane region" description="Helical" evidence="8">
    <location>
        <begin position="71"/>
        <end position="88"/>
    </location>
</feature>
<evidence type="ECO:0000313" key="10">
    <source>
        <dbReference type="Proteomes" id="UP001369736"/>
    </source>
</evidence>
<evidence type="ECO:0000256" key="5">
    <source>
        <dbReference type="ARBA" id="ARBA00022989"/>
    </source>
</evidence>
<dbReference type="RefSeq" id="WP_337703656.1">
    <property type="nucleotide sequence ID" value="NZ_JBBEGM010000005.1"/>
</dbReference>
<feature type="region of interest" description="Disordered" evidence="7">
    <location>
        <begin position="1"/>
        <end position="26"/>
    </location>
</feature>
<feature type="transmembrane region" description="Helical" evidence="8">
    <location>
        <begin position="410"/>
        <end position="430"/>
    </location>
</feature>